<feature type="transmembrane region" description="Helical" evidence="1">
    <location>
        <begin position="15"/>
        <end position="34"/>
    </location>
</feature>
<dbReference type="Proteomes" id="UP000326198">
    <property type="component" value="Unassembled WGS sequence"/>
</dbReference>
<protein>
    <submittedName>
        <fullName evidence="2">Uncharacterized protein</fullName>
    </submittedName>
</protein>
<evidence type="ECO:0000313" key="2">
    <source>
        <dbReference type="EMBL" id="KAE8381075.1"/>
    </source>
</evidence>
<reference evidence="2 3" key="1">
    <citation type="submission" date="2019-04" db="EMBL/GenBank/DDBJ databases">
        <title>Friends and foes A comparative genomics studyof 23 Aspergillus species from section Flavi.</title>
        <authorList>
            <consortium name="DOE Joint Genome Institute"/>
            <person name="Kjaerbolling I."/>
            <person name="Vesth T."/>
            <person name="Frisvad J.C."/>
            <person name="Nybo J.L."/>
            <person name="Theobald S."/>
            <person name="Kildgaard S."/>
            <person name="Isbrandt T."/>
            <person name="Kuo A."/>
            <person name="Sato A."/>
            <person name="Lyhne E.K."/>
            <person name="Kogle M.E."/>
            <person name="Wiebenga A."/>
            <person name="Kun R.S."/>
            <person name="Lubbers R.J."/>
            <person name="Makela M.R."/>
            <person name="Barry K."/>
            <person name="Chovatia M."/>
            <person name="Clum A."/>
            <person name="Daum C."/>
            <person name="Haridas S."/>
            <person name="He G."/>
            <person name="LaButti K."/>
            <person name="Lipzen A."/>
            <person name="Mondo S."/>
            <person name="Riley R."/>
            <person name="Salamov A."/>
            <person name="Simmons B.A."/>
            <person name="Magnuson J.K."/>
            <person name="Henrissat B."/>
            <person name="Mortensen U.H."/>
            <person name="Larsen T.O."/>
            <person name="Devries R.P."/>
            <person name="Grigoriev I.V."/>
            <person name="Machida M."/>
            <person name="Baker S.E."/>
            <person name="Andersen M.R."/>
        </authorList>
    </citation>
    <scope>NUCLEOTIDE SEQUENCE [LARGE SCALE GENOMIC DNA]</scope>
    <source>
        <strain evidence="2 3">IBT 29228</strain>
    </source>
</reference>
<sequence>MQQDLVKEMLWRSSHAAMALCICGVCCTKVVMGLDRHTRQTALAASCVYESKSTRAWHVTIREKLTAGINSV</sequence>
<name>A0A5N7BH48_9EURO</name>
<organism evidence="2 3">
    <name type="scientific">Aspergillus bertholletiae</name>
    <dbReference type="NCBI Taxonomy" id="1226010"/>
    <lineage>
        <taxon>Eukaryota</taxon>
        <taxon>Fungi</taxon>
        <taxon>Dikarya</taxon>
        <taxon>Ascomycota</taxon>
        <taxon>Pezizomycotina</taxon>
        <taxon>Eurotiomycetes</taxon>
        <taxon>Eurotiomycetidae</taxon>
        <taxon>Eurotiales</taxon>
        <taxon>Aspergillaceae</taxon>
        <taxon>Aspergillus</taxon>
        <taxon>Aspergillus subgen. Circumdati</taxon>
    </lineage>
</organism>
<accession>A0A5N7BH48</accession>
<evidence type="ECO:0000256" key="1">
    <source>
        <dbReference type="SAM" id="Phobius"/>
    </source>
</evidence>
<dbReference type="EMBL" id="ML736174">
    <property type="protein sequence ID" value="KAE8381075.1"/>
    <property type="molecule type" value="Genomic_DNA"/>
</dbReference>
<proteinExistence type="predicted"/>
<keyword evidence="3" id="KW-1185">Reference proteome</keyword>
<keyword evidence="1" id="KW-0472">Membrane</keyword>
<keyword evidence="1" id="KW-1133">Transmembrane helix</keyword>
<evidence type="ECO:0000313" key="3">
    <source>
        <dbReference type="Proteomes" id="UP000326198"/>
    </source>
</evidence>
<dbReference type="AlphaFoldDB" id="A0A5N7BH48"/>
<keyword evidence="1" id="KW-0812">Transmembrane</keyword>
<gene>
    <name evidence="2" type="ORF">BDV26DRAFT_106112</name>
</gene>